<comment type="pathway">
    <text evidence="1">Lipid metabolism.</text>
</comment>
<dbReference type="SMART" id="SM00563">
    <property type="entry name" value="PlsC"/>
    <property type="match status" value="1"/>
</dbReference>
<dbReference type="InterPro" id="IPR002123">
    <property type="entry name" value="Plipid/glycerol_acylTrfase"/>
</dbReference>
<feature type="domain" description="Phospholipid/glycerol acyltransferase" evidence="5">
    <location>
        <begin position="70"/>
        <end position="185"/>
    </location>
</feature>
<evidence type="ECO:0000313" key="6">
    <source>
        <dbReference type="EMBL" id="SDL05681.1"/>
    </source>
</evidence>
<evidence type="ECO:0000256" key="3">
    <source>
        <dbReference type="ARBA" id="ARBA00023315"/>
    </source>
</evidence>
<keyword evidence="7" id="KW-1185">Reference proteome</keyword>
<keyword evidence="2 6" id="KW-0808">Transferase</keyword>
<dbReference type="SUPFAM" id="SSF69593">
    <property type="entry name" value="Glycerol-3-phosphate (1)-acyltransferase"/>
    <property type="match status" value="1"/>
</dbReference>
<dbReference type="GO" id="GO:0006654">
    <property type="term" value="P:phosphatidic acid biosynthetic process"/>
    <property type="evidence" value="ECO:0007669"/>
    <property type="project" value="TreeGrafter"/>
</dbReference>
<evidence type="ECO:0000259" key="5">
    <source>
        <dbReference type="SMART" id="SM00563"/>
    </source>
</evidence>
<keyword evidence="4" id="KW-1133">Transmembrane helix</keyword>
<name>A0A1G9GYD4_9BACT</name>
<dbReference type="PANTHER" id="PTHR10434:SF11">
    <property type="entry name" value="1-ACYL-SN-GLYCEROL-3-PHOSPHATE ACYLTRANSFERASE"/>
    <property type="match status" value="1"/>
</dbReference>
<protein>
    <submittedName>
        <fullName evidence="6">1-acyl-sn-glycerol-3-phosphate acyltransferase</fullName>
    </submittedName>
</protein>
<dbReference type="OrthoDB" id="9803035at2"/>
<dbReference type="EMBL" id="FNFO01000004">
    <property type="protein sequence ID" value="SDL05681.1"/>
    <property type="molecule type" value="Genomic_DNA"/>
</dbReference>
<sequence>MRKLYRAWSLFWFAFFYTLLFPWFWLFLRRKAWFRYTGPLNRIWAHLFYAFSFFPIRVERRFRVKKGEQYIFCPNHASYLDIPTTGYALPGYITYMGKSSLARVPLFGYMFKKLHITVDRKSRMGRYRSLIAAREALERGSHLVIFPEGGIPDHPMPALAPFKDGPFRLALEKQLPIVPVTIPYNWIILPDDGKFLPRRHPGKVILHEPIVTQGMTIEHLEELKQRTYEVIYQEMVRHFPDQMSPRLRPVGEFDGKS</sequence>
<evidence type="ECO:0000313" key="7">
    <source>
        <dbReference type="Proteomes" id="UP000198510"/>
    </source>
</evidence>
<dbReference type="RefSeq" id="WP_089682211.1">
    <property type="nucleotide sequence ID" value="NZ_FNFO01000004.1"/>
</dbReference>
<dbReference type="Pfam" id="PF01553">
    <property type="entry name" value="Acyltransferase"/>
    <property type="match status" value="1"/>
</dbReference>
<evidence type="ECO:0000256" key="2">
    <source>
        <dbReference type="ARBA" id="ARBA00022679"/>
    </source>
</evidence>
<gene>
    <name evidence="6" type="ORF">SAMN05421823_104257</name>
</gene>
<dbReference type="PANTHER" id="PTHR10434">
    <property type="entry name" value="1-ACYL-SN-GLYCEROL-3-PHOSPHATE ACYLTRANSFERASE"/>
    <property type="match status" value="1"/>
</dbReference>
<dbReference type="Proteomes" id="UP000198510">
    <property type="component" value="Unassembled WGS sequence"/>
</dbReference>
<organism evidence="6 7">
    <name type="scientific">Catalinimonas alkaloidigena</name>
    <dbReference type="NCBI Taxonomy" id="1075417"/>
    <lineage>
        <taxon>Bacteria</taxon>
        <taxon>Pseudomonadati</taxon>
        <taxon>Bacteroidota</taxon>
        <taxon>Cytophagia</taxon>
        <taxon>Cytophagales</taxon>
        <taxon>Catalimonadaceae</taxon>
        <taxon>Catalinimonas</taxon>
    </lineage>
</organism>
<dbReference type="AlphaFoldDB" id="A0A1G9GYD4"/>
<dbReference type="STRING" id="1075417.SAMN05421823_104257"/>
<evidence type="ECO:0000256" key="1">
    <source>
        <dbReference type="ARBA" id="ARBA00005189"/>
    </source>
</evidence>
<evidence type="ECO:0000256" key="4">
    <source>
        <dbReference type="SAM" id="Phobius"/>
    </source>
</evidence>
<reference evidence="6 7" key="1">
    <citation type="submission" date="2016-10" db="EMBL/GenBank/DDBJ databases">
        <authorList>
            <person name="de Groot N.N."/>
        </authorList>
    </citation>
    <scope>NUCLEOTIDE SEQUENCE [LARGE SCALE GENOMIC DNA]</scope>
    <source>
        <strain evidence="6 7">DSM 25186</strain>
    </source>
</reference>
<dbReference type="GO" id="GO:0003841">
    <property type="term" value="F:1-acylglycerol-3-phosphate O-acyltransferase activity"/>
    <property type="evidence" value="ECO:0007669"/>
    <property type="project" value="TreeGrafter"/>
</dbReference>
<keyword evidence="3 6" id="KW-0012">Acyltransferase</keyword>
<accession>A0A1G9GYD4</accession>
<keyword evidence="4" id="KW-0472">Membrane</keyword>
<feature type="transmembrane region" description="Helical" evidence="4">
    <location>
        <begin position="7"/>
        <end position="28"/>
    </location>
</feature>
<dbReference type="CDD" id="cd07989">
    <property type="entry name" value="LPLAT_AGPAT-like"/>
    <property type="match status" value="1"/>
</dbReference>
<proteinExistence type="predicted"/>
<keyword evidence="4" id="KW-0812">Transmembrane</keyword>